<comment type="subcellular location">
    <subcellularLocation>
        <location evidence="1 11">Cytoplasm</location>
    </subcellularLocation>
</comment>
<sequence length="250" mass="27439">MLAKRIIPCLDVMNGRTVKGVHFLNLKDAGDIVELGKKYSEEGADELVFLDITASSDKRKTVLEWVERVAAEINIPFTVGGGIASEKDVEALLGKGADKISVNSSVLKDPDLINRLAYSFGKQCIVVAIDAKEEGGSWVVYRKGGRERTARELFSWAREVEERGGGEILFTSMNHDGTHRGFACEALARLEEKAGIPIIASGGAGRAEDFYRVFQYGKVEAALAAGIFHYGEISIKEVKEYLRKKGIEVR</sequence>
<dbReference type="InterPro" id="IPR004651">
    <property type="entry name" value="HisF"/>
</dbReference>
<dbReference type="GO" id="GO:0000107">
    <property type="term" value="F:imidazoleglycerol-phosphate synthase activity"/>
    <property type="evidence" value="ECO:0007669"/>
    <property type="project" value="UniProtKB-UniRule"/>
</dbReference>
<dbReference type="UniPathway" id="UPA00031">
    <property type="reaction ID" value="UER00010"/>
</dbReference>
<comment type="pathway">
    <text evidence="2 11">Amino-acid biosynthesis; L-histidine biosynthesis; L-histidine from 5-phospho-alpha-D-ribose 1-diphosphate: step 5/9.</text>
</comment>
<evidence type="ECO:0000256" key="1">
    <source>
        <dbReference type="ARBA" id="ARBA00004496"/>
    </source>
</evidence>
<dbReference type="CDD" id="cd04731">
    <property type="entry name" value="HisF"/>
    <property type="match status" value="1"/>
</dbReference>
<dbReference type="eggNOG" id="COG0107">
    <property type="taxonomic scope" value="Bacteria"/>
</dbReference>
<dbReference type="PATRIC" id="fig|742817.3.peg.1813"/>
<dbReference type="EMBL" id="ADMC01000022">
    <property type="protein sequence ID" value="EHP47843.1"/>
    <property type="molecule type" value="Genomic_DNA"/>
</dbReference>
<proteinExistence type="inferred from homology"/>
<keyword evidence="14" id="KW-1185">Reference proteome</keyword>
<dbReference type="GO" id="GO:0000105">
    <property type="term" value="P:L-histidine biosynthetic process"/>
    <property type="evidence" value="ECO:0007669"/>
    <property type="project" value="UniProtKB-UniRule"/>
</dbReference>
<dbReference type="Gene3D" id="3.20.20.70">
    <property type="entry name" value="Aldolase class I"/>
    <property type="match status" value="1"/>
</dbReference>
<organism evidence="13 14">
    <name type="scientific">Odoribacter laneus YIT 12061</name>
    <dbReference type="NCBI Taxonomy" id="742817"/>
    <lineage>
        <taxon>Bacteria</taxon>
        <taxon>Pseudomonadati</taxon>
        <taxon>Bacteroidota</taxon>
        <taxon>Bacteroidia</taxon>
        <taxon>Bacteroidales</taxon>
        <taxon>Odoribacteraceae</taxon>
        <taxon>Odoribacter</taxon>
    </lineage>
</organism>
<dbReference type="Proteomes" id="UP000004892">
    <property type="component" value="Unassembled WGS sequence"/>
</dbReference>
<protein>
    <recommendedName>
        <fullName evidence="11">Imidazole glycerol phosphate synthase subunit HisF</fullName>
        <ecNumber evidence="11">4.3.2.10</ecNumber>
    </recommendedName>
    <alternativeName>
        <fullName evidence="11">IGP synthase cyclase subunit</fullName>
    </alternativeName>
    <alternativeName>
        <fullName evidence="11">IGP synthase subunit HisF</fullName>
    </alternativeName>
    <alternativeName>
        <fullName evidence="11">ImGP synthase subunit HisF</fullName>
        <shortName evidence="11">IGPS subunit HisF</shortName>
    </alternativeName>
</protein>
<dbReference type="HOGENOM" id="CLU_048577_4_0_10"/>
<dbReference type="PANTHER" id="PTHR21235">
    <property type="entry name" value="IMIDAZOLE GLYCEROL PHOSPHATE SYNTHASE SUBUNIT HISF/H IGP SYNTHASE SUBUNIT HISF/H"/>
    <property type="match status" value="1"/>
</dbReference>
<evidence type="ECO:0000256" key="8">
    <source>
        <dbReference type="ARBA" id="ARBA00023239"/>
    </source>
</evidence>
<evidence type="ECO:0000256" key="12">
    <source>
        <dbReference type="RuleBase" id="RU003657"/>
    </source>
</evidence>
<evidence type="ECO:0000256" key="10">
    <source>
        <dbReference type="ARBA" id="ARBA00047838"/>
    </source>
</evidence>
<dbReference type="GeneID" id="98069261"/>
<keyword evidence="8 11" id="KW-0456">Lyase</keyword>
<dbReference type="AlphaFoldDB" id="H1DHG0"/>
<dbReference type="FunFam" id="3.20.20.70:FF:000006">
    <property type="entry name" value="Imidazole glycerol phosphate synthase subunit HisF"/>
    <property type="match status" value="1"/>
</dbReference>
<dbReference type="InterPro" id="IPR013785">
    <property type="entry name" value="Aldolase_TIM"/>
</dbReference>
<dbReference type="NCBIfam" id="TIGR00735">
    <property type="entry name" value="hisF"/>
    <property type="match status" value="1"/>
</dbReference>
<evidence type="ECO:0000256" key="4">
    <source>
        <dbReference type="ARBA" id="ARBA00011152"/>
    </source>
</evidence>
<name>H1DHG0_9BACT</name>
<evidence type="ECO:0000256" key="2">
    <source>
        <dbReference type="ARBA" id="ARBA00005091"/>
    </source>
</evidence>
<evidence type="ECO:0000256" key="3">
    <source>
        <dbReference type="ARBA" id="ARBA00009667"/>
    </source>
</evidence>
<comment type="function">
    <text evidence="9 11">IGPS catalyzes the conversion of PRFAR and glutamine to IGP, AICAR and glutamate. The HisF subunit catalyzes the cyclization activity that produces IGP and AICAR from PRFAR using the ammonia provided by the HisH subunit.</text>
</comment>
<keyword evidence="6 11" id="KW-0028">Amino-acid biosynthesis</keyword>
<feature type="active site" evidence="11">
    <location>
        <position position="130"/>
    </location>
</feature>
<comment type="caution">
    <text evidence="13">The sequence shown here is derived from an EMBL/GenBank/DDBJ whole genome shotgun (WGS) entry which is preliminary data.</text>
</comment>
<evidence type="ECO:0000256" key="9">
    <source>
        <dbReference type="ARBA" id="ARBA00025475"/>
    </source>
</evidence>
<dbReference type="EC" id="4.3.2.10" evidence="11"/>
<gene>
    <name evidence="11" type="primary">hisF</name>
    <name evidence="13" type="ORF">HMPREF9449_01696</name>
</gene>
<comment type="similarity">
    <text evidence="3 11 12">Belongs to the HisA/HisF family.</text>
</comment>
<feature type="active site" evidence="11">
    <location>
        <position position="11"/>
    </location>
</feature>
<dbReference type="SUPFAM" id="SSF51366">
    <property type="entry name" value="Ribulose-phoshate binding barrel"/>
    <property type="match status" value="1"/>
</dbReference>
<evidence type="ECO:0000313" key="13">
    <source>
        <dbReference type="EMBL" id="EHP47843.1"/>
    </source>
</evidence>
<evidence type="ECO:0000256" key="11">
    <source>
        <dbReference type="HAMAP-Rule" id="MF_01013"/>
    </source>
</evidence>
<evidence type="ECO:0000256" key="7">
    <source>
        <dbReference type="ARBA" id="ARBA00023102"/>
    </source>
</evidence>
<keyword evidence="5 11" id="KW-0963">Cytoplasm</keyword>
<dbReference type="InterPro" id="IPR006062">
    <property type="entry name" value="His_biosynth"/>
</dbReference>
<comment type="catalytic activity">
    <reaction evidence="10 11">
        <text>5-[(5-phospho-1-deoxy-D-ribulos-1-ylimino)methylamino]-1-(5-phospho-beta-D-ribosyl)imidazole-4-carboxamide + L-glutamine = D-erythro-1-(imidazol-4-yl)glycerol 3-phosphate + 5-amino-1-(5-phospho-beta-D-ribosyl)imidazole-4-carboxamide + L-glutamate + H(+)</text>
        <dbReference type="Rhea" id="RHEA:24793"/>
        <dbReference type="ChEBI" id="CHEBI:15378"/>
        <dbReference type="ChEBI" id="CHEBI:29985"/>
        <dbReference type="ChEBI" id="CHEBI:58278"/>
        <dbReference type="ChEBI" id="CHEBI:58359"/>
        <dbReference type="ChEBI" id="CHEBI:58475"/>
        <dbReference type="ChEBI" id="CHEBI:58525"/>
        <dbReference type="EC" id="4.3.2.10"/>
    </reaction>
</comment>
<dbReference type="STRING" id="742817.HMPREF9449_01696"/>
<dbReference type="PANTHER" id="PTHR21235:SF2">
    <property type="entry name" value="IMIDAZOLE GLYCEROL PHOSPHATE SYNTHASE HISHF"/>
    <property type="match status" value="1"/>
</dbReference>
<dbReference type="InterPro" id="IPR011060">
    <property type="entry name" value="RibuloseP-bd_barrel"/>
</dbReference>
<dbReference type="GO" id="GO:0016829">
    <property type="term" value="F:lyase activity"/>
    <property type="evidence" value="ECO:0007669"/>
    <property type="project" value="UniProtKB-KW"/>
</dbReference>
<dbReference type="RefSeq" id="WP_009136844.1">
    <property type="nucleotide sequence ID" value="NZ_JH594596.1"/>
</dbReference>
<accession>H1DHG0</accession>
<evidence type="ECO:0000256" key="6">
    <source>
        <dbReference type="ARBA" id="ARBA00022605"/>
    </source>
</evidence>
<dbReference type="Pfam" id="PF00977">
    <property type="entry name" value="His_biosynth"/>
    <property type="match status" value="1"/>
</dbReference>
<dbReference type="HAMAP" id="MF_01013">
    <property type="entry name" value="HisF"/>
    <property type="match status" value="1"/>
</dbReference>
<reference evidence="13 14" key="1">
    <citation type="submission" date="2012-01" db="EMBL/GenBank/DDBJ databases">
        <title>The Genome Sequence of Odoribacter laneus YIT 12061.</title>
        <authorList>
            <consortium name="The Broad Institute Genome Sequencing Platform"/>
            <person name="Earl A."/>
            <person name="Ward D."/>
            <person name="Feldgarden M."/>
            <person name="Gevers D."/>
            <person name="Morotomi M."/>
            <person name="Young S.K."/>
            <person name="Zeng Q."/>
            <person name="Gargeya S."/>
            <person name="Fitzgerald M."/>
            <person name="Haas B."/>
            <person name="Abouelleil A."/>
            <person name="Alvarado L."/>
            <person name="Arachchi H.M."/>
            <person name="Berlin A."/>
            <person name="Chapman S.B."/>
            <person name="Gearin G."/>
            <person name="Goldberg J."/>
            <person name="Griggs A."/>
            <person name="Gujja S."/>
            <person name="Hansen M."/>
            <person name="Heiman D."/>
            <person name="Howarth C."/>
            <person name="Larimer J."/>
            <person name="Lui A."/>
            <person name="MacDonald P.J.P."/>
            <person name="McCowen C."/>
            <person name="Montmayeur A."/>
            <person name="Murphy C."/>
            <person name="Neiman D."/>
            <person name="Pearson M."/>
            <person name="Priest M."/>
            <person name="Roberts A."/>
            <person name="Saif S."/>
            <person name="Shea T."/>
            <person name="Sisk P."/>
            <person name="Stolte C."/>
            <person name="Sykes S."/>
            <person name="Wortman J."/>
            <person name="Nusbaum C."/>
            <person name="Birren B."/>
        </authorList>
    </citation>
    <scope>NUCLEOTIDE SEQUENCE [LARGE SCALE GENOMIC DNA]</scope>
    <source>
        <strain evidence="13 14">YIT 12061</strain>
    </source>
</reference>
<dbReference type="GO" id="GO:0005737">
    <property type="term" value="C:cytoplasm"/>
    <property type="evidence" value="ECO:0007669"/>
    <property type="project" value="UniProtKB-SubCell"/>
</dbReference>
<evidence type="ECO:0000256" key="5">
    <source>
        <dbReference type="ARBA" id="ARBA00022490"/>
    </source>
</evidence>
<dbReference type="InterPro" id="IPR050064">
    <property type="entry name" value="IGPS_HisA/HisF"/>
</dbReference>
<evidence type="ECO:0000313" key="14">
    <source>
        <dbReference type="Proteomes" id="UP000004892"/>
    </source>
</evidence>
<comment type="subunit">
    <text evidence="4 11">Heterodimer of HisH and HisF.</text>
</comment>
<keyword evidence="7 11" id="KW-0368">Histidine biosynthesis</keyword>